<dbReference type="EMBL" id="LMWI01000002">
    <property type="protein sequence ID" value="KUJ44748.1"/>
    <property type="molecule type" value="Genomic_DNA"/>
</dbReference>
<gene>
    <name evidence="2" type="ORF">ADL17_16495</name>
</gene>
<protein>
    <submittedName>
        <fullName evidence="2">Uncharacterized protein</fullName>
    </submittedName>
</protein>
<reference evidence="2 3" key="1">
    <citation type="submission" date="2015-10" db="EMBL/GenBank/DDBJ databases">
        <authorList>
            <person name="Ju K.-S."/>
            <person name="Doroghazi J.R."/>
            <person name="Metcalf W.W."/>
        </authorList>
    </citation>
    <scope>NUCLEOTIDE SEQUENCE [LARGE SCALE GENOMIC DNA]</scope>
    <source>
        <strain evidence="2 3">NRRL B-24793</strain>
    </source>
</reference>
<feature type="region of interest" description="Disordered" evidence="1">
    <location>
        <begin position="1"/>
        <end position="64"/>
    </location>
</feature>
<evidence type="ECO:0000313" key="3">
    <source>
        <dbReference type="Proteomes" id="UP000053246"/>
    </source>
</evidence>
<accession>A0A9X0I0Z6</accession>
<feature type="compositionally biased region" description="Basic and acidic residues" evidence="1">
    <location>
        <begin position="33"/>
        <end position="42"/>
    </location>
</feature>
<keyword evidence="3" id="KW-1185">Reference proteome</keyword>
<organism evidence="2 3">
    <name type="scientific">Micromonospora maris</name>
    <dbReference type="NCBI Taxonomy" id="1003110"/>
    <lineage>
        <taxon>Bacteria</taxon>
        <taxon>Bacillati</taxon>
        <taxon>Actinomycetota</taxon>
        <taxon>Actinomycetes</taxon>
        <taxon>Micromonosporales</taxon>
        <taxon>Micromonosporaceae</taxon>
        <taxon>Micromonospora</taxon>
    </lineage>
</organism>
<dbReference type="RefSeq" id="WP_013734013.1">
    <property type="nucleotide sequence ID" value="NZ_CP108425.1"/>
</dbReference>
<dbReference type="AlphaFoldDB" id="A0A9X0I0Z6"/>
<evidence type="ECO:0000313" key="2">
    <source>
        <dbReference type="EMBL" id="KUJ44748.1"/>
    </source>
</evidence>
<name>A0A9X0I0Z6_9ACTN</name>
<proteinExistence type="predicted"/>
<evidence type="ECO:0000256" key="1">
    <source>
        <dbReference type="SAM" id="MobiDB-lite"/>
    </source>
</evidence>
<sequence>MPSTDSADQPTPDGPTEAEVVPWARQPTPPRQRHTDRVRRIAEGLPDWEPMPPGEMVIRRPRQG</sequence>
<dbReference type="Proteomes" id="UP000053246">
    <property type="component" value="Unassembled WGS sequence"/>
</dbReference>
<comment type="caution">
    <text evidence="2">The sequence shown here is derived from an EMBL/GenBank/DDBJ whole genome shotgun (WGS) entry which is preliminary data.</text>
</comment>